<organism evidence="1 2">
    <name type="scientific">Streptomyces chryseus</name>
    <dbReference type="NCBI Taxonomy" id="68186"/>
    <lineage>
        <taxon>Bacteria</taxon>
        <taxon>Bacillati</taxon>
        <taxon>Actinomycetota</taxon>
        <taxon>Actinomycetes</taxon>
        <taxon>Kitasatosporales</taxon>
        <taxon>Streptomycetaceae</taxon>
        <taxon>Streptomyces</taxon>
    </lineage>
</organism>
<evidence type="ECO:0000313" key="1">
    <source>
        <dbReference type="EMBL" id="GHB31190.1"/>
    </source>
</evidence>
<protein>
    <submittedName>
        <fullName evidence="1">Uncharacterized protein</fullName>
    </submittedName>
</protein>
<gene>
    <name evidence="1" type="ORF">GCM10010346_63240</name>
</gene>
<accession>A0ABQ3E9Z7</accession>
<dbReference type="Proteomes" id="UP000599437">
    <property type="component" value="Unassembled WGS sequence"/>
</dbReference>
<proteinExistence type="predicted"/>
<keyword evidence="2" id="KW-1185">Reference proteome</keyword>
<comment type="caution">
    <text evidence="1">The sequence shown here is derived from an EMBL/GenBank/DDBJ whole genome shotgun (WGS) entry which is preliminary data.</text>
</comment>
<sequence>MTPQNPAVHTRSAADTLDRLVRDVRVGRAEWGHPHTVRQATEDLLRLADAMATTLQQMAAALDPAAPATRQSAGALHLAGQAAVTAAVQLRNARRTLH</sequence>
<name>A0ABQ3E9Z7_9ACTN</name>
<evidence type="ECO:0000313" key="2">
    <source>
        <dbReference type="Proteomes" id="UP000599437"/>
    </source>
</evidence>
<reference evidence="2" key="1">
    <citation type="journal article" date="2019" name="Int. J. Syst. Evol. Microbiol.">
        <title>The Global Catalogue of Microorganisms (GCM) 10K type strain sequencing project: providing services to taxonomists for standard genome sequencing and annotation.</title>
        <authorList>
            <consortium name="The Broad Institute Genomics Platform"/>
            <consortium name="The Broad Institute Genome Sequencing Center for Infectious Disease"/>
            <person name="Wu L."/>
            <person name="Ma J."/>
        </authorList>
    </citation>
    <scope>NUCLEOTIDE SEQUENCE [LARGE SCALE GENOMIC DNA]</scope>
    <source>
        <strain evidence="2">JCM 4737</strain>
    </source>
</reference>
<dbReference type="EMBL" id="BMVO01000039">
    <property type="protein sequence ID" value="GHB31190.1"/>
    <property type="molecule type" value="Genomic_DNA"/>
</dbReference>